<dbReference type="Pfam" id="PF01875">
    <property type="entry name" value="Memo"/>
    <property type="match status" value="1"/>
</dbReference>
<dbReference type="PANTHER" id="PTHR11060:SF0">
    <property type="entry name" value="PROTEIN MEMO1"/>
    <property type="match status" value="1"/>
</dbReference>
<dbReference type="AlphaFoldDB" id="X1GLK7"/>
<evidence type="ECO:0000313" key="2">
    <source>
        <dbReference type="EMBL" id="GAH33888.1"/>
    </source>
</evidence>
<dbReference type="NCBIfam" id="TIGR04336">
    <property type="entry name" value="AmmeMemoSam_B"/>
    <property type="match status" value="1"/>
</dbReference>
<comment type="caution">
    <text evidence="2">The sequence shown here is derived from an EMBL/GenBank/DDBJ whole genome shotgun (WGS) entry which is preliminary data.</text>
</comment>
<dbReference type="InterPro" id="IPR002737">
    <property type="entry name" value="MEMO1_fam"/>
</dbReference>
<evidence type="ECO:0008006" key="3">
    <source>
        <dbReference type="Google" id="ProtNLM"/>
    </source>
</evidence>
<proteinExistence type="inferred from homology"/>
<dbReference type="EMBL" id="BARU01011845">
    <property type="protein sequence ID" value="GAH33888.1"/>
    <property type="molecule type" value="Genomic_DNA"/>
</dbReference>
<reference evidence="2" key="1">
    <citation type="journal article" date="2014" name="Front. Microbiol.">
        <title>High frequency of phylogenetically diverse reductive dehalogenase-homologous genes in deep subseafloor sedimentary metagenomes.</title>
        <authorList>
            <person name="Kawai M."/>
            <person name="Futagami T."/>
            <person name="Toyoda A."/>
            <person name="Takaki Y."/>
            <person name="Nishi S."/>
            <person name="Hori S."/>
            <person name="Arai W."/>
            <person name="Tsubouchi T."/>
            <person name="Morono Y."/>
            <person name="Uchiyama I."/>
            <person name="Ito T."/>
            <person name="Fujiyama A."/>
            <person name="Inagaki F."/>
            <person name="Takami H."/>
        </authorList>
    </citation>
    <scope>NUCLEOTIDE SEQUENCE</scope>
    <source>
        <strain evidence="2">Expedition CK06-06</strain>
    </source>
</reference>
<name>X1GLK7_9ZZZZ</name>
<organism evidence="2">
    <name type="scientific">marine sediment metagenome</name>
    <dbReference type="NCBI Taxonomy" id="412755"/>
    <lineage>
        <taxon>unclassified sequences</taxon>
        <taxon>metagenomes</taxon>
        <taxon>ecological metagenomes</taxon>
    </lineage>
</organism>
<accession>X1GLK7</accession>
<protein>
    <recommendedName>
        <fullName evidence="3">AmmeMemoRadiSam system protein B</fullName>
    </recommendedName>
</protein>
<sequence>AWETSLGNLLIDEEISKKILDTSDIIVEDRSAFTGFMEQEHNIEIQLPFIKYCAKEKDVKIVTIKIGARKGYEVYEQISADISSVITLSNKDIVIVASSDMSHKNIANKKQLEDFKKVDKDVIDAFVALDPKNVLSNALKTTVCGAQTITTMMLTCMKLDATKGEMLKYYTSSDIRGEFGYCVGYLSGIIYKMI</sequence>
<evidence type="ECO:0000256" key="1">
    <source>
        <dbReference type="ARBA" id="ARBA00006315"/>
    </source>
</evidence>
<gene>
    <name evidence="2" type="ORF">S03H2_22098</name>
</gene>
<dbReference type="CDD" id="cd07361">
    <property type="entry name" value="MEMO_like"/>
    <property type="match status" value="1"/>
</dbReference>
<dbReference type="Gene3D" id="3.40.830.10">
    <property type="entry name" value="LigB-like"/>
    <property type="match status" value="1"/>
</dbReference>
<feature type="non-terminal residue" evidence="2">
    <location>
        <position position="1"/>
    </location>
</feature>
<dbReference type="PANTHER" id="PTHR11060">
    <property type="entry name" value="PROTEIN MEMO1"/>
    <property type="match status" value="1"/>
</dbReference>
<comment type="similarity">
    <text evidence="1">Belongs to the MEMO1 family.</text>
</comment>